<dbReference type="Proteomes" id="UP000785679">
    <property type="component" value="Unassembled WGS sequence"/>
</dbReference>
<dbReference type="InterPro" id="IPR005016">
    <property type="entry name" value="TDE1/TMS"/>
</dbReference>
<feature type="transmembrane region" description="Helical" evidence="6">
    <location>
        <begin position="92"/>
        <end position="110"/>
    </location>
</feature>
<evidence type="ECO:0000256" key="4">
    <source>
        <dbReference type="ARBA" id="ARBA00022989"/>
    </source>
</evidence>
<feature type="transmembrane region" description="Helical" evidence="6">
    <location>
        <begin position="12"/>
        <end position="31"/>
    </location>
</feature>
<proteinExistence type="inferred from homology"/>
<dbReference type="PANTHER" id="PTHR10383:SF9">
    <property type="entry name" value="SERINE INCORPORATOR, ISOFORM F"/>
    <property type="match status" value="1"/>
</dbReference>
<keyword evidence="3 6" id="KW-0812">Transmembrane</keyword>
<feature type="transmembrane region" description="Helical" evidence="6">
    <location>
        <begin position="59"/>
        <end position="80"/>
    </location>
</feature>
<dbReference type="Pfam" id="PF03348">
    <property type="entry name" value="Serinc"/>
    <property type="match status" value="1"/>
</dbReference>
<accession>A0A8J8SUH9</accession>
<keyword evidence="8" id="KW-1185">Reference proteome</keyword>
<evidence type="ECO:0000256" key="1">
    <source>
        <dbReference type="ARBA" id="ARBA00004141"/>
    </source>
</evidence>
<evidence type="ECO:0000256" key="2">
    <source>
        <dbReference type="ARBA" id="ARBA00006665"/>
    </source>
</evidence>
<sequence length="403" mass="45181">MGVNSKNFAKVGYVCFQAFWVLISILLLFTARHLVDILPSFLQCPEESGGATACMGPSAIIRMSFVLACLHVLIFCVILARNTAASIFHDGCWGIKFLLVFSGFIATLWIDNSFFRGYMDFARIVAILFLLVQALLMLVVAYKVNELLVGNYESESSDGLGCSGIIVIILTVLLTAGNITWLIFQYIWFSGCTTNNFIITITVVASIASYAIVFFRTREDASILTSSIVVSYLCYLQWSALSSRPNDECNPFENSNANTVLQIVIGTFITVVSLMTISTTTRKSDKENLTTRINAHMMEDEEDDHERIEKVTKSDGKIMHQDELHSFPITSATIFFQALLILAAVYYSMLLTNWGNPTIFDDTSTFYSSNNTSFWIKLSAQWLSTAIYLFSQFAPMIFPDREF</sequence>
<feature type="transmembrane region" description="Helical" evidence="6">
    <location>
        <begin position="196"/>
        <end position="215"/>
    </location>
</feature>
<dbReference type="AlphaFoldDB" id="A0A8J8SUH9"/>
<name>A0A8J8SUH9_HALGN</name>
<evidence type="ECO:0000256" key="3">
    <source>
        <dbReference type="ARBA" id="ARBA00022692"/>
    </source>
</evidence>
<comment type="caution">
    <text evidence="7">The sequence shown here is derived from an EMBL/GenBank/DDBJ whole genome shotgun (WGS) entry which is preliminary data.</text>
</comment>
<organism evidence="7 8">
    <name type="scientific">Halteria grandinella</name>
    <dbReference type="NCBI Taxonomy" id="5974"/>
    <lineage>
        <taxon>Eukaryota</taxon>
        <taxon>Sar</taxon>
        <taxon>Alveolata</taxon>
        <taxon>Ciliophora</taxon>
        <taxon>Intramacronucleata</taxon>
        <taxon>Spirotrichea</taxon>
        <taxon>Stichotrichia</taxon>
        <taxon>Sporadotrichida</taxon>
        <taxon>Halteriidae</taxon>
        <taxon>Halteria</taxon>
    </lineage>
</organism>
<feature type="transmembrane region" description="Helical" evidence="6">
    <location>
        <begin position="260"/>
        <end position="277"/>
    </location>
</feature>
<reference evidence="7" key="1">
    <citation type="submission" date="2019-06" db="EMBL/GenBank/DDBJ databases">
        <authorList>
            <person name="Zheng W."/>
        </authorList>
    </citation>
    <scope>NUCLEOTIDE SEQUENCE</scope>
    <source>
        <strain evidence="7">QDHG01</strain>
    </source>
</reference>
<dbReference type="EMBL" id="RRYP01032158">
    <property type="protein sequence ID" value="TNV70848.1"/>
    <property type="molecule type" value="Genomic_DNA"/>
</dbReference>
<gene>
    <name evidence="7" type="ORF">FGO68_gene6558</name>
</gene>
<evidence type="ECO:0000313" key="8">
    <source>
        <dbReference type="Proteomes" id="UP000785679"/>
    </source>
</evidence>
<protein>
    <submittedName>
        <fullName evidence="7">Uncharacterized protein</fullName>
    </submittedName>
</protein>
<keyword evidence="4 6" id="KW-1133">Transmembrane helix</keyword>
<evidence type="ECO:0000256" key="6">
    <source>
        <dbReference type="SAM" id="Phobius"/>
    </source>
</evidence>
<feature type="transmembrane region" description="Helical" evidence="6">
    <location>
        <begin position="122"/>
        <end position="142"/>
    </location>
</feature>
<dbReference type="GO" id="GO:0016020">
    <property type="term" value="C:membrane"/>
    <property type="evidence" value="ECO:0007669"/>
    <property type="project" value="UniProtKB-SubCell"/>
</dbReference>
<feature type="transmembrane region" description="Helical" evidence="6">
    <location>
        <begin position="222"/>
        <end position="240"/>
    </location>
</feature>
<evidence type="ECO:0000256" key="5">
    <source>
        <dbReference type="ARBA" id="ARBA00023136"/>
    </source>
</evidence>
<feature type="transmembrane region" description="Helical" evidence="6">
    <location>
        <begin position="163"/>
        <end position="184"/>
    </location>
</feature>
<feature type="transmembrane region" description="Helical" evidence="6">
    <location>
        <begin position="327"/>
        <end position="347"/>
    </location>
</feature>
<keyword evidence="5 6" id="KW-0472">Membrane</keyword>
<evidence type="ECO:0000313" key="7">
    <source>
        <dbReference type="EMBL" id="TNV70848.1"/>
    </source>
</evidence>
<dbReference type="OrthoDB" id="5963193at2759"/>
<comment type="similarity">
    <text evidence="2">Belongs to the TDE1 family.</text>
</comment>
<dbReference type="PANTHER" id="PTHR10383">
    <property type="entry name" value="SERINE INCORPORATOR"/>
    <property type="match status" value="1"/>
</dbReference>
<comment type="subcellular location">
    <subcellularLocation>
        <location evidence="1">Membrane</location>
        <topology evidence="1">Multi-pass membrane protein</topology>
    </subcellularLocation>
</comment>